<sequence length="44" mass="5265">MLSTWRLGLYKLLERNIKIAKERIDQAIKTRKYFGERSIQGNIL</sequence>
<protein>
    <submittedName>
        <fullName evidence="1">Uncharacterized protein</fullName>
    </submittedName>
</protein>
<accession>A0A828Y8H4</accession>
<dbReference type="AlphaFoldDB" id="A0A828Y8H4"/>
<evidence type="ECO:0000313" key="2">
    <source>
        <dbReference type="Proteomes" id="UP000006339"/>
    </source>
</evidence>
<organism evidence="1 2">
    <name type="scientific">Leptospira kirschneri str. 200802841</name>
    <dbReference type="NCBI Taxonomy" id="1193047"/>
    <lineage>
        <taxon>Bacteria</taxon>
        <taxon>Pseudomonadati</taxon>
        <taxon>Spirochaetota</taxon>
        <taxon>Spirochaetia</taxon>
        <taxon>Leptospirales</taxon>
        <taxon>Leptospiraceae</taxon>
        <taxon>Leptospira</taxon>
    </lineage>
</organism>
<gene>
    <name evidence="1" type="ORF">LEP1GSC131_3204</name>
</gene>
<keyword evidence="2" id="KW-1185">Reference proteome</keyword>
<proteinExistence type="predicted"/>
<comment type="caution">
    <text evidence="1">The sequence shown here is derived from an EMBL/GenBank/DDBJ whole genome shotgun (WGS) entry which is preliminary data.</text>
</comment>
<dbReference type="Proteomes" id="UP000006339">
    <property type="component" value="Unassembled WGS sequence"/>
</dbReference>
<name>A0A828Y8H4_9LEPT</name>
<evidence type="ECO:0000313" key="1">
    <source>
        <dbReference type="EMBL" id="EKO53769.1"/>
    </source>
</evidence>
<dbReference type="EMBL" id="AKWH02000004">
    <property type="protein sequence ID" value="EKO53769.1"/>
    <property type="molecule type" value="Genomic_DNA"/>
</dbReference>
<reference evidence="1" key="1">
    <citation type="submission" date="2012-10" db="EMBL/GenBank/DDBJ databases">
        <authorList>
            <person name="Harkins D.M."/>
            <person name="Durkin A.S."/>
            <person name="Brinkac L.M."/>
            <person name="Selengut J.D."/>
            <person name="Sanka R."/>
            <person name="DePew J."/>
            <person name="Purushe J."/>
            <person name="Picardeau M."/>
            <person name="Werts C."/>
            <person name="Goarant C."/>
            <person name="Vinetz J.M."/>
            <person name="Sutton G.G."/>
            <person name="Nelson W.C."/>
            <person name="Fouts D.E."/>
        </authorList>
    </citation>
    <scope>NUCLEOTIDE SEQUENCE [LARGE SCALE GENOMIC DNA]</scope>
    <source>
        <strain evidence="1">200802841</strain>
    </source>
</reference>